<dbReference type="NCBIfam" id="TIGR01877">
    <property type="entry name" value="cas_cas6"/>
    <property type="match status" value="1"/>
</dbReference>
<evidence type="ECO:0000259" key="5">
    <source>
        <dbReference type="Pfam" id="PF10040"/>
    </source>
</evidence>
<dbReference type="GO" id="GO:0016788">
    <property type="term" value="F:hydrolase activity, acting on ester bonds"/>
    <property type="evidence" value="ECO:0007669"/>
    <property type="project" value="InterPro"/>
</dbReference>
<dbReference type="InterPro" id="IPR045747">
    <property type="entry name" value="CRISPR-assoc_prot_Cas6_N_sf"/>
</dbReference>
<dbReference type="Gene3D" id="3.30.70.1890">
    <property type="match status" value="1"/>
</dbReference>
<proteinExistence type="predicted"/>
<dbReference type="KEGG" id="mpz:Marpi_0408"/>
<dbReference type="InterPro" id="IPR010156">
    <property type="entry name" value="CRISPR-assoc_prot_Cas6"/>
</dbReference>
<evidence type="ECO:0000313" key="7">
    <source>
        <dbReference type="EMBL" id="AEX84852.1"/>
    </source>
</evidence>
<name>H2J4R7_MARPK</name>
<dbReference type="STRING" id="443254.Marpi_0408"/>
<feature type="domain" description="CRISPR-associated protein Cas6-like N-terminal" evidence="6">
    <location>
        <begin position="9"/>
        <end position="140"/>
    </location>
</feature>
<reference evidence="7 8" key="1">
    <citation type="journal article" date="2012" name="J. Bacteriol.">
        <title>Complete Genome Sequence of the Thermophilic, Piezophilic, Heterotrophic Bacterium Marinitoga piezophila KA3.</title>
        <authorList>
            <person name="Lucas S."/>
            <person name="Han J."/>
            <person name="Lapidus A."/>
            <person name="Cheng J.F."/>
            <person name="Goodwin L.A."/>
            <person name="Pitluck S."/>
            <person name="Peters L."/>
            <person name="Mikhailova N."/>
            <person name="Teshima H."/>
            <person name="Detter J.C."/>
            <person name="Han C."/>
            <person name="Tapia R."/>
            <person name="Land M."/>
            <person name="Hauser L."/>
            <person name="Kyrpides N.C."/>
            <person name="Ivanova N."/>
            <person name="Pagani I."/>
            <person name="Vannier P."/>
            <person name="Oger P."/>
            <person name="Bartlett D.H."/>
            <person name="Noll K.M."/>
            <person name="Woyke T."/>
            <person name="Jebbar M."/>
        </authorList>
    </citation>
    <scope>NUCLEOTIDE SEQUENCE [LARGE SCALE GENOMIC DNA]</scope>
    <source>
        <strain evidence="8">DSM 14283 / JCM 11233 / KA3</strain>
    </source>
</reference>
<keyword evidence="3" id="KW-0378">Hydrolase</keyword>
<dbReference type="Gene3D" id="3.30.70.1900">
    <property type="match status" value="1"/>
</dbReference>
<reference evidence="8" key="2">
    <citation type="submission" date="2012-01" db="EMBL/GenBank/DDBJ databases">
        <title>Complete sequence of chromosome of Marinitoga piezophila KA3.</title>
        <authorList>
            <person name="Lucas S."/>
            <person name="Han J."/>
            <person name="Lapidus A."/>
            <person name="Cheng J.-F."/>
            <person name="Goodwin L."/>
            <person name="Pitluck S."/>
            <person name="Peters L."/>
            <person name="Mikhailova N."/>
            <person name="Teshima H."/>
            <person name="Detter J.C."/>
            <person name="Han C."/>
            <person name="Tapia R."/>
            <person name="Land M."/>
            <person name="Hauser L."/>
            <person name="Kyrpides N."/>
            <person name="Ivanova N."/>
            <person name="Pagani I."/>
            <person name="Jebbar M."/>
            <person name="Vannier P."/>
            <person name="Oger P."/>
            <person name="Cario A."/>
            <person name="Bartlett D."/>
            <person name="Noll K.M."/>
            <person name="Woyke T."/>
        </authorList>
    </citation>
    <scope>NUCLEOTIDE SEQUENCE [LARGE SCALE GENOMIC DNA]</scope>
    <source>
        <strain evidence="8">DSM 14283 / JCM 11233 / KA3</strain>
    </source>
</reference>
<dbReference type="EMBL" id="CP003257">
    <property type="protein sequence ID" value="AEX84852.1"/>
    <property type="molecule type" value="Genomic_DNA"/>
</dbReference>
<evidence type="ECO:0000256" key="3">
    <source>
        <dbReference type="ARBA" id="ARBA00022801"/>
    </source>
</evidence>
<feature type="domain" description="CRISPR-associated protein Cas6 C-terminal" evidence="5">
    <location>
        <begin position="152"/>
        <end position="265"/>
    </location>
</feature>
<evidence type="ECO:0000256" key="4">
    <source>
        <dbReference type="ARBA" id="ARBA00023118"/>
    </source>
</evidence>
<dbReference type="GO" id="GO:0051607">
    <property type="term" value="P:defense response to virus"/>
    <property type="evidence" value="ECO:0007669"/>
    <property type="project" value="UniProtKB-KW"/>
</dbReference>
<dbReference type="InterPro" id="IPR045648">
    <property type="entry name" value="CRISPR-assoc_Cas6-like_N"/>
</dbReference>
<evidence type="ECO:0000256" key="1">
    <source>
        <dbReference type="ARBA" id="ARBA00022722"/>
    </source>
</evidence>
<protein>
    <submittedName>
        <fullName evidence="7">CRISPR-associated endoribonuclease Cas6</fullName>
    </submittedName>
</protein>
<dbReference type="Proteomes" id="UP000007161">
    <property type="component" value="Chromosome"/>
</dbReference>
<organism evidence="7 8">
    <name type="scientific">Marinitoga piezophila (strain DSM 14283 / JCM 11233 / KA3)</name>
    <dbReference type="NCBI Taxonomy" id="443254"/>
    <lineage>
        <taxon>Bacteria</taxon>
        <taxon>Thermotogati</taxon>
        <taxon>Thermotogota</taxon>
        <taxon>Thermotogae</taxon>
        <taxon>Petrotogales</taxon>
        <taxon>Petrotogaceae</taxon>
        <taxon>Marinitoga</taxon>
    </lineage>
</organism>
<dbReference type="CDD" id="cd21141">
    <property type="entry name" value="Cas6_III-like"/>
    <property type="match status" value="1"/>
</dbReference>
<dbReference type="InterPro" id="IPR019267">
    <property type="entry name" value="CRISPR-assoc_Cas6_C"/>
</dbReference>
<evidence type="ECO:0000313" key="8">
    <source>
        <dbReference type="Proteomes" id="UP000007161"/>
    </source>
</evidence>
<dbReference type="eggNOG" id="COG5551">
    <property type="taxonomic scope" value="Bacteria"/>
</dbReference>
<dbReference type="Pfam" id="PF19308">
    <property type="entry name" value="CRISPR_Cas6_N"/>
    <property type="match status" value="1"/>
</dbReference>
<dbReference type="RefSeq" id="WP_014295924.1">
    <property type="nucleotide sequence ID" value="NC_016751.1"/>
</dbReference>
<dbReference type="GO" id="GO:0004519">
    <property type="term" value="F:endonuclease activity"/>
    <property type="evidence" value="ECO:0007669"/>
    <property type="project" value="UniProtKB-KW"/>
</dbReference>
<dbReference type="Pfam" id="PF10040">
    <property type="entry name" value="CRISPR_Cas6"/>
    <property type="match status" value="1"/>
</dbReference>
<gene>
    <name evidence="7" type="ordered locus">Marpi_0408</name>
</gene>
<keyword evidence="2" id="KW-0255">Endonuclease</keyword>
<dbReference type="HOGENOM" id="CLU_063836_1_0_0"/>
<evidence type="ECO:0000256" key="2">
    <source>
        <dbReference type="ARBA" id="ARBA00022759"/>
    </source>
</evidence>
<evidence type="ECO:0000259" key="6">
    <source>
        <dbReference type="Pfam" id="PF19308"/>
    </source>
</evidence>
<accession>H2J4R7</accession>
<keyword evidence="8" id="KW-1185">Reference proteome</keyword>
<keyword evidence="1" id="KW-0540">Nuclease</keyword>
<keyword evidence="4" id="KW-0051">Antiviral defense</keyword>
<sequence length="273" mass="32187">MIEGDTIFYSIVIELKALESGVIPTFPGKKIHGLFFNILKDVDKEISYKLHEDKNYKPFTVSSFLGKKIDEPVTILKGKRYYIRMTFLEEKIFILFTTKIFKNKIFKEKINIEDISFSIIRIIFDKEHSKWANLLTIDDLLKENYDNKISLIFITPTLFKTGDKHLRYPDPEKIFNSLLIKFNKYSPYKLNEKVKEKFNTIKIIQRKTHLKYIYFPNFYLQGFTGNVVFEIPEDNYELKKTANILSDFAFYAGVGYKTTMGLGQTRREEPVNV</sequence>
<dbReference type="AlphaFoldDB" id="H2J4R7"/>